<dbReference type="InterPro" id="IPR051604">
    <property type="entry name" value="Ergot_Alk_Oxidoreductase"/>
</dbReference>
<name>A0ABM5UZ83_9BURK</name>
<gene>
    <name evidence="2" type="ORF">F506_07755</name>
</gene>
<sequence length="285" mass="31531">MILVTGAAGLSGAHIVRELAAQRVPFRALVRNRSKAVSLLPGHVDIVEGDMSRPETLGPALEGVAKALLISSGDARMLETQCSFIDACKRAGVEHVVKFSGNETGFDRSRFRFTEMHAQAERYLERSGLRWTHLQPCGFMQVYLREARTIKESGELRLAAGDITLAPIDVLDIARISTAVLQAPWQDGRRHLMTGPEALTMSQIAGLISKVAGRPVNYVAITPEERRQEMLAAGVPAYFADALFEQATERLRNPKAAVHLETHQEFNVIPTTFSHFIQRNAFIFQ</sequence>
<evidence type="ECO:0000259" key="1">
    <source>
        <dbReference type="Pfam" id="PF05368"/>
    </source>
</evidence>
<evidence type="ECO:0000313" key="2">
    <source>
        <dbReference type="EMBL" id="AKZ62587.1"/>
    </source>
</evidence>
<dbReference type="Pfam" id="PF05368">
    <property type="entry name" value="NmrA"/>
    <property type="match status" value="1"/>
</dbReference>
<dbReference type="CDD" id="cd05269">
    <property type="entry name" value="TMR_SDR_a"/>
    <property type="match status" value="1"/>
</dbReference>
<protein>
    <submittedName>
        <fullName evidence="2">NmrA family protein</fullName>
    </submittedName>
</protein>
<dbReference type="InterPro" id="IPR008030">
    <property type="entry name" value="NmrA-like"/>
</dbReference>
<evidence type="ECO:0000313" key="3">
    <source>
        <dbReference type="Proteomes" id="UP000063429"/>
    </source>
</evidence>
<dbReference type="Gene3D" id="3.90.25.10">
    <property type="entry name" value="UDP-galactose 4-epimerase, domain 1"/>
    <property type="match status" value="1"/>
</dbReference>
<keyword evidence="3" id="KW-1185">Reference proteome</keyword>
<accession>A0ABM5UZ83</accession>
<dbReference type="InterPro" id="IPR036291">
    <property type="entry name" value="NAD(P)-bd_dom_sf"/>
</dbReference>
<dbReference type="Gene3D" id="3.40.50.720">
    <property type="entry name" value="NAD(P)-binding Rossmann-like Domain"/>
    <property type="match status" value="1"/>
</dbReference>
<proteinExistence type="predicted"/>
<dbReference type="RefSeq" id="WP_053196349.1">
    <property type="nucleotide sequence ID" value="NZ_CP011409.1"/>
</dbReference>
<dbReference type="PANTHER" id="PTHR43162:SF1">
    <property type="entry name" value="PRESTALK A DIFFERENTIATION PROTEIN A"/>
    <property type="match status" value="1"/>
</dbReference>
<dbReference type="SUPFAM" id="SSF51735">
    <property type="entry name" value="NAD(P)-binding Rossmann-fold domains"/>
    <property type="match status" value="1"/>
</dbReference>
<dbReference type="EMBL" id="CP011409">
    <property type="protein sequence ID" value="AKZ62587.1"/>
    <property type="molecule type" value="Genomic_DNA"/>
</dbReference>
<reference evidence="3" key="1">
    <citation type="journal article" date="2015" name="Genome Announc.">
        <title>Complete Genome Sequence of Herbaspirillum hiltneri N3 (DSM 17495), Isolated from Surface-Sterilized Wheat Roots.</title>
        <authorList>
            <person name="Guizelini D."/>
            <person name="Saizaki P.M."/>
            <person name="Coimbra N.A."/>
            <person name="Weiss V.A."/>
            <person name="Faoro H."/>
            <person name="Sfeir M.Z."/>
            <person name="Baura V.A."/>
            <person name="Monteiro R.A."/>
            <person name="Chubatsu L.S."/>
            <person name="Souza E.M."/>
            <person name="Cruz L.M."/>
            <person name="Pedrosa F.O."/>
            <person name="Raittz R.T."/>
            <person name="Marchaukoski J.N."/>
            <person name="Steffens M.B."/>
        </authorList>
    </citation>
    <scope>NUCLEOTIDE SEQUENCE [LARGE SCALE GENOMIC DNA]</scope>
    <source>
        <strain evidence="3">N3</strain>
    </source>
</reference>
<organism evidence="2 3">
    <name type="scientific">Herbaspirillum hiltneri N3</name>
    <dbReference type="NCBI Taxonomy" id="1262470"/>
    <lineage>
        <taxon>Bacteria</taxon>
        <taxon>Pseudomonadati</taxon>
        <taxon>Pseudomonadota</taxon>
        <taxon>Betaproteobacteria</taxon>
        <taxon>Burkholderiales</taxon>
        <taxon>Oxalobacteraceae</taxon>
        <taxon>Herbaspirillum</taxon>
    </lineage>
</organism>
<dbReference type="Proteomes" id="UP000063429">
    <property type="component" value="Chromosome"/>
</dbReference>
<dbReference type="PANTHER" id="PTHR43162">
    <property type="match status" value="1"/>
</dbReference>
<feature type="domain" description="NmrA-like" evidence="1">
    <location>
        <begin position="2"/>
        <end position="246"/>
    </location>
</feature>